<dbReference type="Pfam" id="PF01642">
    <property type="entry name" value="MM_CoA_mutase"/>
    <property type="match status" value="1"/>
</dbReference>
<dbReference type="InterPro" id="IPR006099">
    <property type="entry name" value="MeMalonylCoA_mutase_a/b_cat"/>
</dbReference>
<gene>
    <name evidence="4" type="ORF">BJY16_003855</name>
</gene>
<dbReference type="PANTHER" id="PTHR48101">
    <property type="entry name" value="METHYLMALONYL-COA MUTASE, MITOCHONDRIAL-RELATED"/>
    <property type="match status" value="1"/>
</dbReference>
<evidence type="ECO:0000313" key="5">
    <source>
        <dbReference type="Proteomes" id="UP000546162"/>
    </source>
</evidence>
<dbReference type="RefSeq" id="WP_185040932.1">
    <property type="nucleotide sequence ID" value="NZ_BAABFG010000005.1"/>
</dbReference>
<name>A0A7W7GY10_9ACTN</name>
<evidence type="ECO:0000313" key="4">
    <source>
        <dbReference type="EMBL" id="MBB4740396.1"/>
    </source>
</evidence>
<dbReference type="PANTHER" id="PTHR48101:SF4">
    <property type="entry name" value="METHYLMALONYL-COA MUTASE, MITOCHONDRIAL"/>
    <property type="match status" value="1"/>
</dbReference>
<protein>
    <submittedName>
        <fullName evidence="4">Methylmalonyl-CoA mutase</fullName>
        <ecNumber evidence="4">5.4.99.2</ecNumber>
    </submittedName>
</protein>
<reference evidence="4 5" key="1">
    <citation type="submission" date="2020-08" db="EMBL/GenBank/DDBJ databases">
        <title>Sequencing the genomes of 1000 actinobacteria strains.</title>
        <authorList>
            <person name="Klenk H.-P."/>
        </authorList>
    </citation>
    <scope>NUCLEOTIDE SEQUENCE [LARGE SCALE GENOMIC DNA]</scope>
    <source>
        <strain evidence="4 5">DSM 45809</strain>
    </source>
</reference>
<dbReference type="Gene3D" id="3.40.50.280">
    <property type="entry name" value="Cobalamin-binding domain"/>
    <property type="match status" value="1"/>
</dbReference>
<comment type="subunit">
    <text evidence="1">Heterodimer of an alpha and a beta chain.</text>
</comment>
<dbReference type="GO" id="GO:0004494">
    <property type="term" value="F:methylmalonyl-CoA mutase activity"/>
    <property type="evidence" value="ECO:0007669"/>
    <property type="project" value="UniProtKB-EC"/>
</dbReference>
<feature type="domain" description="Methylmalonyl-CoA mutase alpha/beta chain catalytic" evidence="3">
    <location>
        <begin position="204"/>
        <end position="459"/>
    </location>
</feature>
<dbReference type="AlphaFoldDB" id="A0A7W7GY10"/>
<proteinExistence type="predicted"/>
<sequence length="618" mass="64839">MIVPSPESPGRTTATPQFPPRTTADWRRTALLVLQRAGRADERTSADQVDALLATTSPEGIRSAPLYTVADALPDPGIPGRFPFVRGGRPVDQSVGGWDVRQRYADPDPASTRDALLADLRHGVTSLWLVLGEAGLPVDALSEVLAPVQLDQAGLVLDAGNEAAEAVEAWLRIAPAGAHGSLGLDPLGVRARLGRPARTDPAEAAALALRCATRHPGMRTFTVDATVHHDAGAGDAEELGFALATGVEYLRALTAAGFDVASALDRLEFRYAATADQFATIAKFRAARRLWARVAQVCGVPAAGAQRQHAVTSAAMMTVRAPWSNLLRTTIATFAAGIGGADAITVQPFDLSLGLPGADARRLARNTHAVLLDEAGLARVADPAGGSWYVERLTADLAAAAWDRFTEIERAGGMEAALDSGMIADRLAETWDRRHVAISSRAAPIIGVTEFPDLDEQLPLRVPAPAGLAGGLPRHRYAETFEALRDRAEMHTAATGRRPTVFLATLGPPAVHNARAAFAAGLFAAGGIAVLRDETGDAPADLAAAFRASGLSIVCLCSSDKRYAEDAGRVAAALAAAGARRVWMAGRPGPYEAVNSYLYAGCDAVDVLRTTLSDLEVA</sequence>
<dbReference type="GO" id="GO:0031419">
    <property type="term" value="F:cobalamin binding"/>
    <property type="evidence" value="ECO:0007669"/>
    <property type="project" value="UniProtKB-KW"/>
</dbReference>
<evidence type="ECO:0000259" key="3">
    <source>
        <dbReference type="Pfam" id="PF01642"/>
    </source>
</evidence>
<dbReference type="Gene3D" id="3.20.20.240">
    <property type="entry name" value="Methylmalonyl-CoA mutase"/>
    <property type="match status" value="1"/>
</dbReference>
<keyword evidence="5" id="KW-1185">Reference proteome</keyword>
<dbReference type="InterPro" id="IPR016176">
    <property type="entry name" value="Cbl-dep_enz_cat"/>
</dbReference>
<evidence type="ECO:0000256" key="2">
    <source>
        <dbReference type="SAM" id="MobiDB-lite"/>
    </source>
</evidence>
<dbReference type="EMBL" id="JACHNB010000001">
    <property type="protein sequence ID" value="MBB4740396.1"/>
    <property type="molecule type" value="Genomic_DNA"/>
</dbReference>
<dbReference type="EC" id="5.4.99.2" evidence="4"/>
<dbReference type="Proteomes" id="UP000546162">
    <property type="component" value="Unassembled WGS sequence"/>
</dbReference>
<accession>A0A7W7GY10</accession>
<organism evidence="4 5">
    <name type="scientific">Actinoplanes octamycinicus</name>
    <dbReference type="NCBI Taxonomy" id="135948"/>
    <lineage>
        <taxon>Bacteria</taxon>
        <taxon>Bacillati</taxon>
        <taxon>Actinomycetota</taxon>
        <taxon>Actinomycetes</taxon>
        <taxon>Micromonosporales</taxon>
        <taxon>Micromonosporaceae</taxon>
        <taxon>Actinoplanes</taxon>
    </lineage>
</organism>
<dbReference type="SUPFAM" id="SSF51703">
    <property type="entry name" value="Cobalamin (vitamin B12)-dependent enzymes"/>
    <property type="match status" value="1"/>
</dbReference>
<feature type="region of interest" description="Disordered" evidence="2">
    <location>
        <begin position="1"/>
        <end position="22"/>
    </location>
</feature>
<comment type="caution">
    <text evidence="4">The sequence shown here is derived from an EMBL/GenBank/DDBJ whole genome shotgun (WGS) entry which is preliminary data.</text>
</comment>
<keyword evidence="4" id="KW-0413">Isomerase</keyword>
<evidence type="ECO:0000256" key="1">
    <source>
        <dbReference type="ARBA" id="ARBA00011870"/>
    </source>
</evidence>
<dbReference type="CDD" id="cd03677">
    <property type="entry name" value="MM_CoA_mutase_beta"/>
    <property type="match status" value="1"/>
</dbReference>